<keyword evidence="1 2" id="KW-0472">Membrane</keyword>
<proteinExistence type="predicted"/>
<dbReference type="PANTHER" id="PTHR36305">
    <property type="entry name" value="PHOSPHATIDYLGLYCEROPHOSPHATASE A"/>
    <property type="match status" value="1"/>
</dbReference>
<evidence type="ECO:0000256" key="2">
    <source>
        <dbReference type="SAM" id="Phobius"/>
    </source>
</evidence>
<feature type="transmembrane region" description="Helical" evidence="2">
    <location>
        <begin position="34"/>
        <end position="58"/>
    </location>
</feature>
<comment type="catalytic activity">
    <reaction evidence="1">
        <text>a 1,2-diacyl-sn-glycero-3-phospho-(1'-sn-glycero-3'-phosphate) + H2O = a 1,2-diacyl-sn-glycero-3-phospho-(1'-sn-glycerol) + phosphate</text>
        <dbReference type="Rhea" id="RHEA:33751"/>
        <dbReference type="ChEBI" id="CHEBI:15377"/>
        <dbReference type="ChEBI" id="CHEBI:43474"/>
        <dbReference type="ChEBI" id="CHEBI:60110"/>
        <dbReference type="ChEBI" id="CHEBI:64716"/>
        <dbReference type="EC" id="3.1.3.27"/>
    </reaction>
</comment>
<keyword evidence="1" id="KW-0595">Phospholipid degradation</keyword>
<evidence type="ECO:0000313" key="5">
    <source>
        <dbReference type="Proteomes" id="UP000231644"/>
    </source>
</evidence>
<dbReference type="InterPro" id="IPR036681">
    <property type="entry name" value="PgpA-like_sf"/>
</dbReference>
<comment type="subcellular location">
    <subcellularLocation>
        <location evidence="1">Cell inner membrane</location>
        <topology evidence="1">Multi-pass membrane protein</topology>
    </subcellularLocation>
</comment>
<keyword evidence="1" id="KW-0442">Lipid degradation</keyword>
<dbReference type="Pfam" id="PF04608">
    <property type="entry name" value="PgpA"/>
    <property type="match status" value="1"/>
</dbReference>
<dbReference type="InterPro" id="IPR026037">
    <property type="entry name" value="PgpA"/>
</dbReference>
<evidence type="ECO:0000259" key="3">
    <source>
        <dbReference type="Pfam" id="PF04608"/>
    </source>
</evidence>
<comment type="pathway">
    <text evidence="1">Phospholipid metabolism; phosphatidylglycerol biosynthesis; phosphatidylglycerol from CDP-diacylglycerol: step 2/2.</text>
</comment>
<protein>
    <recommendedName>
        <fullName evidence="1">Phosphatidylglycerophosphatase A</fullName>
        <ecNumber evidence="1">3.1.3.27</ecNumber>
    </recommendedName>
    <alternativeName>
        <fullName evidence="1">Phosphatidylglycerolphosphate phosphatase A</fullName>
    </alternativeName>
</protein>
<keyword evidence="1" id="KW-0479">Metal-binding</keyword>
<dbReference type="Proteomes" id="UP000231644">
    <property type="component" value="Unassembled WGS sequence"/>
</dbReference>
<reference evidence="4 5" key="1">
    <citation type="submission" date="2016-10" db="EMBL/GenBank/DDBJ databases">
        <authorList>
            <person name="de Groot N.N."/>
        </authorList>
    </citation>
    <scope>NUCLEOTIDE SEQUENCE [LARGE SCALE GENOMIC DNA]</scope>
    <source>
        <strain evidence="4 5">DSM 29619</strain>
    </source>
</reference>
<dbReference type="GO" id="GO:0006655">
    <property type="term" value="P:phosphatidylglycerol biosynthetic process"/>
    <property type="evidence" value="ECO:0007669"/>
    <property type="project" value="UniProtKB-UniPathway"/>
</dbReference>
<dbReference type="SUPFAM" id="SSF101307">
    <property type="entry name" value="YutG-like"/>
    <property type="match status" value="1"/>
</dbReference>
<dbReference type="PIRSF" id="PIRSF006162">
    <property type="entry name" value="PgpA"/>
    <property type="match status" value="1"/>
</dbReference>
<comment type="cofactor">
    <cofactor evidence="1">
        <name>Mg(2+)</name>
        <dbReference type="ChEBI" id="CHEBI:18420"/>
    </cofactor>
</comment>
<dbReference type="OrthoDB" id="9804091at2"/>
<keyword evidence="2" id="KW-1133">Transmembrane helix</keyword>
<dbReference type="AlphaFoldDB" id="A0A1I1LQL2"/>
<keyword evidence="1" id="KW-1208">Phospholipid metabolism</keyword>
<sequence length="164" mass="17877">MKLAEMIGTVFGVGLLRPASGTWGSLAALPLGWVLYQIGGFPLTVIATVAVFFAGWWATVRITADGKDPDPSRVVVDEVAGQWVALMPVFYGAMFAGVEVTRLWPGWIAAFLFFRLFDIWKPGWVGRADRRHDPLGVMLDDVIAGVFAGLVVIALAVFYHIVIL</sequence>
<feature type="domain" description="YutG/PgpA" evidence="3">
    <location>
        <begin position="7"/>
        <end position="155"/>
    </location>
</feature>
<dbReference type="InterPro" id="IPR007686">
    <property type="entry name" value="YutG/PgpA"/>
</dbReference>
<gene>
    <name evidence="4" type="ORF">SAMN05421762_1961</name>
</gene>
<accession>A0A1I1LQL2</accession>
<keyword evidence="1 2" id="KW-0812">Transmembrane</keyword>
<comment type="function">
    <text evidence="1">Lipid phosphatase which dephosphorylates phosphatidylglycerophosphate (PGP) to phosphatidylglycerol (PG).</text>
</comment>
<dbReference type="STRING" id="517719.SAMN05421762_1961"/>
<dbReference type="CDD" id="cd06971">
    <property type="entry name" value="PgpA"/>
    <property type="match status" value="1"/>
</dbReference>
<feature type="transmembrane region" description="Helical" evidence="2">
    <location>
        <begin position="142"/>
        <end position="162"/>
    </location>
</feature>
<dbReference type="EC" id="3.1.3.27" evidence="1"/>
<dbReference type="EMBL" id="FOLX01000001">
    <property type="protein sequence ID" value="SFC72593.1"/>
    <property type="molecule type" value="Genomic_DNA"/>
</dbReference>
<evidence type="ECO:0000256" key="1">
    <source>
        <dbReference type="PIRNR" id="PIRNR006162"/>
    </source>
</evidence>
<dbReference type="RefSeq" id="WP_093453842.1">
    <property type="nucleotide sequence ID" value="NZ_FNZG01000004.1"/>
</dbReference>
<dbReference type="GO" id="GO:0008962">
    <property type="term" value="F:phosphatidylglycerophosphatase activity"/>
    <property type="evidence" value="ECO:0007669"/>
    <property type="project" value="UniProtKB-EC"/>
</dbReference>
<evidence type="ECO:0000313" key="4">
    <source>
        <dbReference type="EMBL" id="SFC72593.1"/>
    </source>
</evidence>
<keyword evidence="1" id="KW-0460">Magnesium</keyword>
<keyword evidence="1" id="KW-0378">Hydrolase</keyword>
<keyword evidence="5" id="KW-1185">Reference proteome</keyword>
<dbReference type="GO" id="GO:0005886">
    <property type="term" value="C:plasma membrane"/>
    <property type="evidence" value="ECO:0007669"/>
    <property type="project" value="UniProtKB-SubCell"/>
</dbReference>
<keyword evidence="1" id="KW-1003">Cell membrane</keyword>
<dbReference type="GO" id="GO:0046872">
    <property type="term" value="F:metal ion binding"/>
    <property type="evidence" value="ECO:0007669"/>
    <property type="project" value="UniProtKB-KW"/>
</dbReference>
<name>A0A1I1LQL2_9RHOB</name>
<dbReference type="GO" id="GO:0009395">
    <property type="term" value="P:phospholipid catabolic process"/>
    <property type="evidence" value="ECO:0007669"/>
    <property type="project" value="UniProtKB-KW"/>
</dbReference>
<keyword evidence="1" id="KW-0443">Lipid metabolism</keyword>
<keyword evidence="1" id="KW-0997">Cell inner membrane</keyword>
<organism evidence="4 5">
    <name type="scientific">Pseudooceanicola nitratireducens</name>
    <dbReference type="NCBI Taxonomy" id="517719"/>
    <lineage>
        <taxon>Bacteria</taxon>
        <taxon>Pseudomonadati</taxon>
        <taxon>Pseudomonadota</taxon>
        <taxon>Alphaproteobacteria</taxon>
        <taxon>Rhodobacterales</taxon>
        <taxon>Paracoccaceae</taxon>
        <taxon>Pseudooceanicola</taxon>
    </lineage>
</organism>
<dbReference type="PANTHER" id="PTHR36305:SF1">
    <property type="entry name" value="PHOSPHATIDYLGLYCEROPHOSPHATASE A"/>
    <property type="match status" value="1"/>
</dbReference>
<dbReference type="UniPathway" id="UPA00084">
    <property type="reaction ID" value="UER00504"/>
</dbReference>